<feature type="domain" description="OB-fold nucleic acid binding" evidence="8">
    <location>
        <begin position="6"/>
        <end position="100"/>
    </location>
</feature>
<evidence type="ECO:0000259" key="8">
    <source>
        <dbReference type="Pfam" id="PF13742"/>
    </source>
</evidence>
<dbReference type="RefSeq" id="WP_069641939.1">
    <property type="nucleotide sequence ID" value="NZ_MIJE01000001.1"/>
</dbReference>
<dbReference type="AlphaFoldDB" id="A0A1E5G5I0"/>
<dbReference type="Pfam" id="PF13742">
    <property type="entry name" value="tRNA_anti_2"/>
    <property type="match status" value="1"/>
</dbReference>
<comment type="function">
    <text evidence="5">Bidirectionally degrades single-stranded DNA into large acid-insoluble oligonucleotides, which are then degraded further into small acid-soluble oligonucleotides.</text>
</comment>
<evidence type="ECO:0000313" key="10">
    <source>
        <dbReference type="Proteomes" id="UP000094296"/>
    </source>
</evidence>
<proteinExistence type="inferred from homology"/>
<dbReference type="EMBL" id="MIJE01000001">
    <property type="protein sequence ID" value="OEF98447.1"/>
    <property type="molecule type" value="Genomic_DNA"/>
</dbReference>
<dbReference type="HAMAP" id="MF_00378">
    <property type="entry name" value="Exonuc_7_L"/>
    <property type="match status" value="1"/>
</dbReference>
<dbReference type="GO" id="GO:0005737">
    <property type="term" value="C:cytoplasm"/>
    <property type="evidence" value="ECO:0007669"/>
    <property type="project" value="UniProtKB-SubCell"/>
</dbReference>
<keyword evidence="1 5" id="KW-0963">Cytoplasm</keyword>
<sequence>MTKQAWSVSQLTKYIKNVIDNDWQLCDTMISGEISNFTHHSSGHMYFSLKDEKSVIRSIMFAGNNRSLQFIPRNGMKVIANGNVSIYERDGQYQLYIQEMYPAGLGSLHIAYEQLKQLLAKEGLFDTANKQPIPYLPKGIAIITSLTGAAIRDILITLKRRNPYIPTYLVPTTVQGDAAPLSIIDSLTGIEAYCSGFIDVILLARGGGSIEELWAFNNEQVARAIHKCKIPIVVGVGHETDTTIADFVADVRAATPTGAAELVSPKYIDIKKDLETLTHRLNLAIDNKVASKREKLNNLLNAKVFKKPEILTMQHRQLLDLLTKDLQQLFHNRFKQDIATFTMLCQRLEDLSPLKIMDRGYSLTYQEHDIDGNEQRRIIKSISQVEVEDEVNVQLTDGVLACRIRGVSNAKKN</sequence>
<gene>
    <name evidence="5" type="primary">xseA</name>
    <name evidence="9" type="ORF">BHF68_01870</name>
</gene>
<evidence type="ECO:0000313" key="9">
    <source>
        <dbReference type="EMBL" id="OEF98447.1"/>
    </source>
</evidence>
<dbReference type="GO" id="GO:0006308">
    <property type="term" value="P:DNA catabolic process"/>
    <property type="evidence" value="ECO:0007669"/>
    <property type="project" value="UniProtKB-UniRule"/>
</dbReference>
<feature type="domain" description="Exonuclease VII large subunit C-terminal" evidence="7">
    <location>
        <begin position="124"/>
        <end position="340"/>
    </location>
</feature>
<evidence type="ECO:0000256" key="1">
    <source>
        <dbReference type="ARBA" id="ARBA00022490"/>
    </source>
</evidence>
<keyword evidence="2 5" id="KW-0540">Nuclease</keyword>
<dbReference type="Proteomes" id="UP000094296">
    <property type="component" value="Unassembled WGS sequence"/>
</dbReference>
<comment type="caution">
    <text evidence="9">The sequence shown here is derived from an EMBL/GenBank/DDBJ whole genome shotgun (WGS) entry which is preliminary data.</text>
</comment>
<evidence type="ECO:0000256" key="2">
    <source>
        <dbReference type="ARBA" id="ARBA00022722"/>
    </source>
</evidence>
<evidence type="ECO:0000256" key="4">
    <source>
        <dbReference type="ARBA" id="ARBA00022839"/>
    </source>
</evidence>
<keyword evidence="3 5" id="KW-0378">Hydrolase</keyword>
<dbReference type="CDD" id="cd04489">
    <property type="entry name" value="ExoVII_LU_OBF"/>
    <property type="match status" value="1"/>
</dbReference>
<dbReference type="OrthoDB" id="9802795at2"/>
<keyword evidence="4 5" id="KW-0269">Exonuclease</keyword>
<evidence type="ECO:0000259" key="7">
    <source>
        <dbReference type="Pfam" id="PF02601"/>
    </source>
</evidence>
<comment type="subunit">
    <text evidence="5">Heterooligomer composed of large and small subunits.</text>
</comment>
<comment type="similarity">
    <text evidence="5 6">Belongs to the XseA family.</text>
</comment>
<dbReference type="InterPro" id="IPR025824">
    <property type="entry name" value="OB-fold_nuc-bd_dom"/>
</dbReference>
<dbReference type="Pfam" id="PF02601">
    <property type="entry name" value="Exonuc_VII_L"/>
    <property type="match status" value="1"/>
</dbReference>
<evidence type="ECO:0000256" key="5">
    <source>
        <dbReference type="HAMAP-Rule" id="MF_00378"/>
    </source>
</evidence>
<comment type="catalytic activity">
    <reaction evidence="5 6">
        <text>Exonucleolytic cleavage in either 5'- to 3'- or 3'- to 5'-direction to yield nucleoside 5'-phosphates.</text>
        <dbReference type="EC" id="3.1.11.6"/>
    </reaction>
</comment>
<protein>
    <recommendedName>
        <fullName evidence="5">Exodeoxyribonuclease 7 large subunit</fullName>
        <ecNumber evidence="5">3.1.11.6</ecNumber>
    </recommendedName>
    <alternativeName>
        <fullName evidence="5">Exodeoxyribonuclease VII large subunit</fullName>
        <shortName evidence="5">Exonuclease VII large subunit</shortName>
    </alternativeName>
</protein>
<dbReference type="GO" id="GO:0003676">
    <property type="term" value="F:nucleic acid binding"/>
    <property type="evidence" value="ECO:0007669"/>
    <property type="project" value="InterPro"/>
</dbReference>
<keyword evidence="10" id="KW-1185">Reference proteome</keyword>
<dbReference type="EC" id="3.1.11.6" evidence="5"/>
<evidence type="ECO:0000256" key="6">
    <source>
        <dbReference type="RuleBase" id="RU004355"/>
    </source>
</evidence>
<dbReference type="NCBIfam" id="TIGR00237">
    <property type="entry name" value="xseA"/>
    <property type="match status" value="1"/>
</dbReference>
<dbReference type="PANTHER" id="PTHR30008:SF0">
    <property type="entry name" value="EXODEOXYRIBONUCLEASE 7 LARGE SUBUNIT"/>
    <property type="match status" value="1"/>
</dbReference>
<organism evidence="9 10">
    <name type="scientific">Desulfuribacillus alkaliarsenatis</name>
    <dbReference type="NCBI Taxonomy" id="766136"/>
    <lineage>
        <taxon>Bacteria</taxon>
        <taxon>Bacillati</taxon>
        <taxon>Bacillota</taxon>
        <taxon>Desulfuribacillia</taxon>
        <taxon>Desulfuribacillales</taxon>
        <taxon>Desulfuribacillaceae</taxon>
        <taxon>Desulfuribacillus</taxon>
    </lineage>
</organism>
<dbReference type="GO" id="GO:0008855">
    <property type="term" value="F:exodeoxyribonuclease VII activity"/>
    <property type="evidence" value="ECO:0007669"/>
    <property type="project" value="UniProtKB-UniRule"/>
</dbReference>
<dbReference type="InterPro" id="IPR020579">
    <property type="entry name" value="Exonuc_VII_lsu_C"/>
</dbReference>
<dbReference type="STRING" id="766136.BHF68_01870"/>
<dbReference type="InterPro" id="IPR003753">
    <property type="entry name" value="Exonuc_VII_L"/>
</dbReference>
<dbReference type="PANTHER" id="PTHR30008">
    <property type="entry name" value="EXODEOXYRIBONUCLEASE 7 LARGE SUBUNIT"/>
    <property type="match status" value="1"/>
</dbReference>
<dbReference type="GO" id="GO:0009318">
    <property type="term" value="C:exodeoxyribonuclease VII complex"/>
    <property type="evidence" value="ECO:0007669"/>
    <property type="project" value="UniProtKB-UniRule"/>
</dbReference>
<reference evidence="9 10" key="1">
    <citation type="submission" date="2016-09" db="EMBL/GenBank/DDBJ databases">
        <title>Draft genome sequence for the type strain of Desulfuribacillus alkaliarsenatis AHT28, an obligately anaerobic, sulfidogenic bacterium isolated from Russian soda lake sediments.</title>
        <authorList>
            <person name="Abin C.A."/>
            <person name="Hollibaugh J.T."/>
        </authorList>
    </citation>
    <scope>NUCLEOTIDE SEQUENCE [LARGE SCALE GENOMIC DNA]</scope>
    <source>
        <strain evidence="9 10">AHT28</strain>
    </source>
</reference>
<accession>A0A1E5G5I0</accession>
<comment type="subcellular location">
    <subcellularLocation>
        <location evidence="5 6">Cytoplasm</location>
    </subcellularLocation>
</comment>
<name>A0A1E5G5I0_9FIRM</name>
<evidence type="ECO:0000256" key="3">
    <source>
        <dbReference type="ARBA" id="ARBA00022801"/>
    </source>
</evidence>